<organism evidence="1 2">
    <name type="scientific">Parachitinimonas caeni</name>
    <dbReference type="NCBI Taxonomy" id="3031301"/>
    <lineage>
        <taxon>Bacteria</taxon>
        <taxon>Pseudomonadati</taxon>
        <taxon>Pseudomonadota</taxon>
        <taxon>Betaproteobacteria</taxon>
        <taxon>Neisseriales</taxon>
        <taxon>Chitinibacteraceae</taxon>
        <taxon>Parachitinimonas</taxon>
    </lineage>
</organism>
<protein>
    <submittedName>
        <fullName evidence="1">STAS/SEC14 domain-containing protein</fullName>
    </submittedName>
</protein>
<gene>
    <name evidence="1" type="ORF">PZA18_09300</name>
</gene>
<keyword evidence="2" id="KW-1185">Reference proteome</keyword>
<comment type="caution">
    <text evidence="1">The sequence shown here is derived from an EMBL/GenBank/DDBJ whole genome shotgun (WGS) entry which is preliminary data.</text>
</comment>
<name>A0ABT7DW22_9NEIS</name>
<dbReference type="Proteomes" id="UP001172778">
    <property type="component" value="Unassembled WGS sequence"/>
</dbReference>
<dbReference type="InterPro" id="IPR036513">
    <property type="entry name" value="STAS_dom_sf"/>
</dbReference>
<dbReference type="SUPFAM" id="SSF52091">
    <property type="entry name" value="SpoIIaa-like"/>
    <property type="match status" value="1"/>
</dbReference>
<evidence type="ECO:0000313" key="2">
    <source>
        <dbReference type="Proteomes" id="UP001172778"/>
    </source>
</evidence>
<dbReference type="InterPro" id="IPR038396">
    <property type="entry name" value="SpoIIAA-like_sf"/>
</dbReference>
<dbReference type="Pfam" id="PF11964">
    <property type="entry name" value="SpoIIAA-like"/>
    <property type="match status" value="1"/>
</dbReference>
<dbReference type="Gene3D" id="3.40.50.10600">
    <property type="entry name" value="SpoIIaa-like domains"/>
    <property type="match status" value="1"/>
</dbReference>
<dbReference type="EMBL" id="JARRAF010000008">
    <property type="protein sequence ID" value="MDK2124243.1"/>
    <property type="molecule type" value="Genomic_DNA"/>
</dbReference>
<sequence>MINLAHQPNYVAVTVAGEFNLADYKEFEENVLYQIKFHGPASLLFDLTEMLDYTLDVVWEEIRFSRAHRRDFGKIAVVTNDQWVTWSAWIARLFVDAEVQIFSDTTEAEIWLDSEAELASQQNPSS</sequence>
<dbReference type="InterPro" id="IPR021866">
    <property type="entry name" value="SpoIIAA-like"/>
</dbReference>
<reference evidence="1" key="1">
    <citation type="submission" date="2023-03" db="EMBL/GenBank/DDBJ databases">
        <title>Chitinimonas shenzhenensis gen. nov., sp. nov., a novel member of family Burkholderiaceae isolated from activated sludge collected in Shen Zhen, China.</title>
        <authorList>
            <person name="Wang X."/>
        </authorList>
    </citation>
    <scope>NUCLEOTIDE SEQUENCE</scope>
    <source>
        <strain evidence="1">DQS-5</strain>
    </source>
</reference>
<evidence type="ECO:0000313" key="1">
    <source>
        <dbReference type="EMBL" id="MDK2124243.1"/>
    </source>
</evidence>
<proteinExistence type="predicted"/>
<dbReference type="RefSeq" id="WP_284100552.1">
    <property type="nucleotide sequence ID" value="NZ_JARRAF010000008.1"/>
</dbReference>
<accession>A0ABT7DW22</accession>